<evidence type="ECO:0000256" key="2">
    <source>
        <dbReference type="SAM" id="MobiDB-lite"/>
    </source>
</evidence>
<name>A0A6L2PTU9_COPFO</name>
<dbReference type="Proteomes" id="UP000502823">
    <property type="component" value="Unassembled WGS sequence"/>
</dbReference>
<organism evidence="4 5">
    <name type="scientific">Coptotermes formosanus</name>
    <name type="common">Formosan subterranean termite</name>
    <dbReference type="NCBI Taxonomy" id="36987"/>
    <lineage>
        <taxon>Eukaryota</taxon>
        <taxon>Metazoa</taxon>
        <taxon>Ecdysozoa</taxon>
        <taxon>Arthropoda</taxon>
        <taxon>Hexapoda</taxon>
        <taxon>Insecta</taxon>
        <taxon>Pterygota</taxon>
        <taxon>Neoptera</taxon>
        <taxon>Polyneoptera</taxon>
        <taxon>Dictyoptera</taxon>
        <taxon>Blattodea</taxon>
        <taxon>Blattoidea</taxon>
        <taxon>Termitoidae</taxon>
        <taxon>Rhinotermitidae</taxon>
        <taxon>Coptotermes</taxon>
    </lineage>
</organism>
<comment type="caution">
    <text evidence="4">The sequence shown here is derived from an EMBL/GenBank/DDBJ whole genome shotgun (WGS) entry which is preliminary data.</text>
</comment>
<dbReference type="Gene3D" id="1.10.3970.10">
    <property type="entry name" value="BSD domain"/>
    <property type="match status" value="1"/>
</dbReference>
<sequence>MACADSTEVLQFVKRDLDEFSTAIRSEASNVVNSTTSALKDKLRLDEPESTASTMKRSVSSFLGQVSNVLNPSPEDDDEEAIVIHDSEPVVLTKFQMLHHALVTNPNTFLLGPEKEYEKQYEAWLEIVEDQLSADRLSKLMASNPELHSQYTALVPSQVSHLEFWQRYLFRKALLEDEEARREAMERRAEKERQAAENFQWDQEYDFGANIDLTEEEQTRLLLEYEKECESKKLLQSNSERDTMDDARLLVPDVRDNHYSSCVSASRSEPSIASEVVSCQTNAADKGTNKREKLNRYGVKEEFSTDEPIGLKTKEKKDMVIVTDGNSCHTSSCSGDKESNDDDWEQEFDIDDTVVDTV</sequence>
<dbReference type="EMBL" id="BLKM01009049">
    <property type="protein sequence ID" value="GFG35654.1"/>
    <property type="molecule type" value="Genomic_DNA"/>
</dbReference>
<evidence type="ECO:0000313" key="5">
    <source>
        <dbReference type="Proteomes" id="UP000502823"/>
    </source>
</evidence>
<dbReference type="GO" id="GO:0005737">
    <property type="term" value="C:cytoplasm"/>
    <property type="evidence" value="ECO:0007669"/>
    <property type="project" value="TreeGrafter"/>
</dbReference>
<dbReference type="InterPro" id="IPR035925">
    <property type="entry name" value="BSD_dom_sf"/>
</dbReference>
<dbReference type="PANTHER" id="PTHR16019">
    <property type="entry name" value="SYNAPSE-ASSOCIATED PROTEIN"/>
    <property type="match status" value="1"/>
</dbReference>
<feature type="region of interest" description="Disordered" evidence="2">
    <location>
        <begin position="327"/>
        <end position="352"/>
    </location>
</feature>
<protein>
    <recommendedName>
        <fullName evidence="3">BSD domain-containing protein</fullName>
    </recommendedName>
</protein>
<dbReference type="InterPro" id="IPR051494">
    <property type="entry name" value="BSD_domain-containing"/>
</dbReference>
<accession>A0A6L2PTU9</accession>
<feature type="compositionally biased region" description="Acidic residues" evidence="2">
    <location>
        <begin position="339"/>
        <end position="352"/>
    </location>
</feature>
<dbReference type="OrthoDB" id="73788at2759"/>
<keyword evidence="1" id="KW-0175">Coiled coil</keyword>
<reference evidence="5" key="1">
    <citation type="submission" date="2020-01" db="EMBL/GenBank/DDBJ databases">
        <title>Draft genome sequence of the Termite Coptotermes fromosanus.</title>
        <authorList>
            <person name="Itakura S."/>
            <person name="Yosikawa Y."/>
            <person name="Umezawa K."/>
        </authorList>
    </citation>
    <scope>NUCLEOTIDE SEQUENCE [LARGE SCALE GENOMIC DNA]</scope>
</reference>
<evidence type="ECO:0000259" key="3">
    <source>
        <dbReference type="PROSITE" id="PS50858"/>
    </source>
</evidence>
<gene>
    <name evidence="4" type="ORF">Cfor_00036</name>
</gene>
<feature type="coiled-coil region" evidence="1">
    <location>
        <begin position="174"/>
        <end position="202"/>
    </location>
</feature>
<feature type="domain" description="BSD" evidence="3">
    <location>
        <begin position="124"/>
        <end position="176"/>
    </location>
</feature>
<proteinExistence type="predicted"/>
<evidence type="ECO:0000313" key="4">
    <source>
        <dbReference type="EMBL" id="GFG35654.1"/>
    </source>
</evidence>
<keyword evidence="5" id="KW-1185">Reference proteome</keyword>
<dbReference type="PANTHER" id="PTHR16019:SF5">
    <property type="entry name" value="BSD DOMAIN-CONTAINING PROTEIN 1"/>
    <property type="match status" value="1"/>
</dbReference>
<dbReference type="InParanoid" id="A0A6L2PTU9"/>
<dbReference type="InterPro" id="IPR005607">
    <property type="entry name" value="BSD_dom"/>
</dbReference>
<dbReference type="Pfam" id="PF03909">
    <property type="entry name" value="BSD"/>
    <property type="match status" value="1"/>
</dbReference>
<dbReference type="PROSITE" id="PS50858">
    <property type="entry name" value="BSD"/>
    <property type="match status" value="1"/>
</dbReference>
<dbReference type="SUPFAM" id="SSF140383">
    <property type="entry name" value="BSD domain-like"/>
    <property type="match status" value="1"/>
</dbReference>
<evidence type="ECO:0000256" key="1">
    <source>
        <dbReference type="SAM" id="Coils"/>
    </source>
</evidence>
<dbReference type="AlphaFoldDB" id="A0A6L2PTU9"/>
<dbReference type="SMART" id="SM00751">
    <property type="entry name" value="BSD"/>
    <property type="match status" value="1"/>
</dbReference>